<evidence type="ECO:0000256" key="1">
    <source>
        <dbReference type="ARBA" id="ARBA00022694"/>
    </source>
</evidence>
<dbReference type="STRING" id="574566.I0YVM7"/>
<evidence type="ECO:0000259" key="4">
    <source>
        <dbReference type="PROSITE" id="PS51747"/>
    </source>
</evidence>
<dbReference type="Proteomes" id="UP000007264">
    <property type="component" value="Unassembled WGS sequence"/>
</dbReference>
<dbReference type="InterPro" id="IPR016193">
    <property type="entry name" value="Cytidine_deaminase-like"/>
</dbReference>
<dbReference type="SUPFAM" id="SSF53927">
    <property type="entry name" value="Cytidine deaminase-like"/>
    <property type="match status" value="1"/>
</dbReference>
<dbReference type="PANTHER" id="PTHR11079">
    <property type="entry name" value="CYTOSINE DEAMINASE FAMILY MEMBER"/>
    <property type="match status" value="1"/>
</dbReference>
<dbReference type="eggNOG" id="KOG2771">
    <property type="taxonomic scope" value="Eukaryota"/>
</dbReference>
<dbReference type="EMBL" id="AGSI01000010">
    <property type="protein sequence ID" value="EIE22446.1"/>
    <property type="molecule type" value="Genomic_DNA"/>
</dbReference>
<dbReference type="GO" id="GO:0008033">
    <property type="term" value="P:tRNA processing"/>
    <property type="evidence" value="ECO:0007669"/>
    <property type="project" value="UniProtKB-KW"/>
</dbReference>
<evidence type="ECO:0000313" key="5">
    <source>
        <dbReference type="EMBL" id="EIE22446.1"/>
    </source>
</evidence>
<dbReference type="GeneID" id="17040432"/>
<organism evidence="5 6">
    <name type="scientific">Coccomyxa subellipsoidea (strain C-169)</name>
    <name type="common">Green microalga</name>
    <dbReference type="NCBI Taxonomy" id="574566"/>
    <lineage>
        <taxon>Eukaryota</taxon>
        <taxon>Viridiplantae</taxon>
        <taxon>Chlorophyta</taxon>
        <taxon>core chlorophytes</taxon>
        <taxon>Trebouxiophyceae</taxon>
        <taxon>Trebouxiophyceae incertae sedis</taxon>
        <taxon>Coccomyxaceae</taxon>
        <taxon>Coccomyxa</taxon>
        <taxon>Coccomyxa subellipsoidea</taxon>
    </lineage>
</organism>
<comment type="caution">
    <text evidence="5">The sequence shown here is derived from an EMBL/GenBank/DDBJ whole genome shotgun (WGS) entry which is preliminary data.</text>
</comment>
<gene>
    <name evidence="5" type="ORF">COCSUDRAFT_56130</name>
</gene>
<evidence type="ECO:0000313" key="6">
    <source>
        <dbReference type="Proteomes" id="UP000007264"/>
    </source>
</evidence>
<dbReference type="KEGG" id="csl:COCSUDRAFT_56130"/>
<reference evidence="5 6" key="1">
    <citation type="journal article" date="2012" name="Genome Biol.">
        <title>The genome of the polar eukaryotic microalga coccomyxa subellipsoidea reveals traits of cold adaptation.</title>
        <authorList>
            <person name="Blanc G."/>
            <person name="Agarkova I."/>
            <person name="Grimwood J."/>
            <person name="Kuo A."/>
            <person name="Brueggeman A."/>
            <person name="Dunigan D."/>
            <person name="Gurnon J."/>
            <person name="Ladunga I."/>
            <person name="Lindquist E."/>
            <person name="Lucas S."/>
            <person name="Pangilinan J."/>
            <person name="Proschold T."/>
            <person name="Salamov A."/>
            <person name="Schmutz J."/>
            <person name="Weeks D."/>
            <person name="Yamada T."/>
            <person name="Claverie J.M."/>
            <person name="Grigoriev I."/>
            <person name="Van Etten J."/>
            <person name="Lomsadze A."/>
            <person name="Borodovsky M."/>
        </authorList>
    </citation>
    <scope>NUCLEOTIDE SEQUENCE [LARGE SCALE GENOMIC DNA]</scope>
    <source>
        <strain evidence="5 6">C-169</strain>
    </source>
</reference>
<feature type="compositionally biased region" description="Low complexity" evidence="3">
    <location>
        <begin position="21"/>
        <end position="33"/>
    </location>
</feature>
<dbReference type="PROSITE" id="PS51747">
    <property type="entry name" value="CYT_DCMP_DEAMINASES_2"/>
    <property type="match status" value="1"/>
</dbReference>
<sequence>MVAVAAVAERDLRLWPPQPGPSGHAGSDSSAGGRAEDSMCKHPDRKRKRACQAASLPAGSQAEERALADVVNEQAEQAAAQPASHDSRSEVTVPCMFEETQASPAEAAGDKPYLCTGYDCYTVREPCAMCAMALVHSRVRRVIFCIPDVQHGALGGKFRLHGQRSLNHHYQVYRCQL</sequence>
<accession>I0YVM7</accession>
<evidence type="ECO:0000256" key="3">
    <source>
        <dbReference type="SAM" id="MobiDB-lite"/>
    </source>
</evidence>
<feature type="region of interest" description="Disordered" evidence="3">
    <location>
        <begin position="1"/>
        <end position="65"/>
    </location>
</feature>
<dbReference type="RefSeq" id="XP_005646990.1">
    <property type="nucleotide sequence ID" value="XM_005646933.1"/>
</dbReference>
<dbReference type="GO" id="GO:0005737">
    <property type="term" value="C:cytoplasm"/>
    <property type="evidence" value="ECO:0007669"/>
    <property type="project" value="TreeGrafter"/>
</dbReference>
<comment type="similarity">
    <text evidence="2">Belongs to the cytidine and deoxycytidylate deaminase family. ADAT3 subfamily.</text>
</comment>
<dbReference type="OrthoDB" id="3180714at2759"/>
<protein>
    <recommendedName>
        <fullName evidence="4">CMP/dCMP-type deaminase domain-containing protein</fullName>
    </recommendedName>
</protein>
<proteinExistence type="inferred from homology"/>
<keyword evidence="6" id="KW-1185">Reference proteome</keyword>
<name>I0YVM7_COCSC</name>
<dbReference type="PANTHER" id="PTHR11079:SF156">
    <property type="entry name" value="INACTIVE TRNA-SPECIFIC ADENOSINE DEAMINASE-LIKE PROTEIN 3-RELATED"/>
    <property type="match status" value="1"/>
</dbReference>
<keyword evidence="1" id="KW-0819">tRNA processing</keyword>
<dbReference type="InterPro" id="IPR002125">
    <property type="entry name" value="CMP_dCMP_dom"/>
</dbReference>
<dbReference type="Gene3D" id="3.40.140.10">
    <property type="entry name" value="Cytidine Deaminase, domain 2"/>
    <property type="match status" value="1"/>
</dbReference>
<evidence type="ECO:0000256" key="2">
    <source>
        <dbReference type="ARBA" id="ARBA00038160"/>
    </source>
</evidence>
<feature type="domain" description="CMP/dCMP-type deaminase" evidence="4">
    <location>
        <begin position="46"/>
        <end position="173"/>
    </location>
</feature>
<dbReference type="GO" id="GO:0052717">
    <property type="term" value="F:tRNA-specific adenosine-34 deaminase activity"/>
    <property type="evidence" value="ECO:0007669"/>
    <property type="project" value="TreeGrafter"/>
</dbReference>
<dbReference type="AlphaFoldDB" id="I0YVM7"/>
<dbReference type="GO" id="GO:0005634">
    <property type="term" value="C:nucleus"/>
    <property type="evidence" value="ECO:0007669"/>
    <property type="project" value="TreeGrafter"/>
</dbReference>